<gene>
    <name evidence="1" type="ORF">BRW62_01850</name>
</gene>
<dbReference type="EMBL" id="CP018092">
    <property type="protein sequence ID" value="ATS17693.1"/>
    <property type="molecule type" value="Genomic_DNA"/>
</dbReference>
<keyword evidence="2" id="KW-1185">Reference proteome</keyword>
<evidence type="ECO:0000313" key="1">
    <source>
        <dbReference type="EMBL" id="ATS17693.1"/>
    </source>
</evidence>
<protein>
    <submittedName>
        <fullName evidence="1">Translation initiation factor IF-2</fullName>
    </submittedName>
</protein>
<organism evidence="1 2">
    <name type="scientific">Parathermosynechococcus lividus PCC 6715</name>
    <dbReference type="NCBI Taxonomy" id="1917166"/>
    <lineage>
        <taxon>Bacteria</taxon>
        <taxon>Bacillati</taxon>
        <taxon>Cyanobacteriota</taxon>
        <taxon>Cyanophyceae</taxon>
        <taxon>Acaryochloridales</taxon>
        <taxon>Thermosynechococcaceae</taxon>
        <taxon>Parathermosynechococcus</taxon>
    </lineage>
</organism>
<reference evidence="1 2" key="1">
    <citation type="submission" date="2016-11" db="EMBL/GenBank/DDBJ databases">
        <title>Complete genome sequence of thermophilic cyanobacteria strain Synechococcus sp. PCC6715.</title>
        <authorList>
            <person name="Tang J."/>
            <person name="Daroch M."/>
            <person name="Liang Y."/>
            <person name="Jiang D."/>
            <person name="Shah M."/>
        </authorList>
    </citation>
    <scope>NUCLEOTIDE SEQUENCE [LARGE SCALE GENOMIC DNA]</scope>
    <source>
        <strain evidence="1 2">PCC 6715</strain>
    </source>
</reference>
<dbReference type="RefSeq" id="WP_099797983.1">
    <property type="nucleotide sequence ID" value="NZ_CP018092.1"/>
</dbReference>
<accession>A0A2D2PZP2</accession>
<proteinExistence type="predicted"/>
<keyword evidence="1" id="KW-0396">Initiation factor</keyword>
<dbReference type="Proteomes" id="UP000231057">
    <property type="component" value="Chromosome"/>
</dbReference>
<dbReference type="KEGG" id="slw:BRW62_01850"/>
<dbReference type="OrthoDB" id="464819at2"/>
<dbReference type="GO" id="GO:0003743">
    <property type="term" value="F:translation initiation factor activity"/>
    <property type="evidence" value="ECO:0007669"/>
    <property type="project" value="UniProtKB-KW"/>
</dbReference>
<dbReference type="AlphaFoldDB" id="A0A2D2PZP2"/>
<name>A0A2D2PZP2_PARLV</name>
<reference evidence="2" key="2">
    <citation type="journal article" date="2022" name="Front. Microbiol.">
        <title>Comparative Genomic Analysis Revealed Distinct Molecular Components and Organization of CO2-Concentrating Mechanism in Thermophilic Cyanobacteria.</title>
        <authorList>
            <person name="Tang J."/>
            <person name="Zhou H."/>
            <person name="Yao D."/>
            <person name="Riaz S."/>
            <person name="You D."/>
            <person name="Klepacz-Smolka A."/>
            <person name="Daroch M."/>
        </authorList>
    </citation>
    <scope>NUCLEOTIDE SEQUENCE [LARGE SCALE GENOMIC DNA]</scope>
    <source>
        <strain evidence="2">PCC 6715</strain>
    </source>
</reference>
<sequence length="67" mass="7279">MGFVDMAIAQLAADYGVSVEVVCDWCDRLGIRYTSPQTRLPLEDAKAIILALTTPPASDQRDTPPQS</sequence>
<evidence type="ECO:0000313" key="2">
    <source>
        <dbReference type="Proteomes" id="UP000231057"/>
    </source>
</evidence>
<keyword evidence="1" id="KW-0648">Protein biosynthesis</keyword>